<feature type="compositionally biased region" description="Basic residues" evidence="1">
    <location>
        <begin position="24"/>
        <end position="34"/>
    </location>
</feature>
<evidence type="ECO:0000259" key="2">
    <source>
        <dbReference type="Pfam" id="PF05699"/>
    </source>
</evidence>
<gene>
    <name evidence="4" type="ORF">PPYR_02422</name>
</gene>
<evidence type="ECO:0000313" key="5">
    <source>
        <dbReference type="Proteomes" id="UP000327044"/>
    </source>
</evidence>
<dbReference type="InterPro" id="IPR012337">
    <property type="entry name" value="RNaseH-like_sf"/>
</dbReference>
<dbReference type="OrthoDB" id="6783358at2759"/>
<feature type="domain" description="DUF4371" evidence="3">
    <location>
        <begin position="156"/>
        <end position="269"/>
    </location>
</feature>
<evidence type="ECO:0000256" key="1">
    <source>
        <dbReference type="SAM" id="MobiDB-lite"/>
    </source>
</evidence>
<dbReference type="InParanoid" id="A0A5N4B774"/>
<name>A0A5N4B774_PHOPY</name>
<accession>A0A5N4B774</accession>
<dbReference type="PANTHER" id="PTHR37162:SF1">
    <property type="entry name" value="BED-TYPE DOMAIN-CONTAINING PROTEIN"/>
    <property type="match status" value="1"/>
</dbReference>
<dbReference type="EMBL" id="VVIM01000001">
    <property type="protein sequence ID" value="KAB0805452.1"/>
    <property type="molecule type" value="Genomic_DNA"/>
</dbReference>
<feature type="domain" description="HAT C-terminal dimerisation" evidence="2">
    <location>
        <begin position="573"/>
        <end position="643"/>
    </location>
</feature>
<dbReference type="Pfam" id="PF05699">
    <property type="entry name" value="Dimer_Tnp_hAT"/>
    <property type="match status" value="1"/>
</dbReference>
<evidence type="ECO:0000259" key="3">
    <source>
        <dbReference type="Pfam" id="PF14291"/>
    </source>
</evidence>
<dbReference type="GO" id="GO:0046983">
    <property type="term" value="F:protein dimerization activity"/>
    <property type="evidence" value="ECO:0007669"/>
    <property type="project" value="InterPro"/>
</dbReference>
<proteinExistence type="predicted"/>
<organism evidence="4 5">
    <name type="scientific">Photinus pyralis</name>
    <name type="common">Common eastern firefly</name>
    <name type="synonym">Lampyris pyralis</name>
    <dbReference type="NCBI Taxonomy" id="7054"/>
    <lineage>
        <taxon>Eukaryota</taxon>
        <taxon>Metazoa</taxon>
        <taxon>Ecdysozoa</taxon>
        <taxon>Arthropoda</taxon>
        <taxon>Hexapoda</taxon>
        <taxon>Insecta</taxon>
        <taxon>Pterygota</taxon>
        <taxon>Neoptera</taxon>
        <taxon>Endopterygota</taxon>
        <taxon>Coleoptera</taxon>
        <taxon>Polyphaga</taxon>
        <taxon>Elateriformia</taxon>
        <taxon>Elateroidea</taxon>
        <taxon>Lampyridae</taxon>
        <taxon>Lampyrinae</taxon>
        <taxon>Photinus</taxon>
    </lineage>
</organism>
<dbReference type="InterPro" id="IPR025398">
    <property type="entry name" value="DUF4371"/>
</dbReference>
<sequence length="683" mass="77800">MSSGSDSNRVDSDTDDSSPSASTSRKRPKLAYKQKYKKDWEKQMPWLQESQNGASFGWCKACKCDIKITHGKGDLVKHEYTSKHTKSCVSTVGQKTITSMFAEKTKEMTTEMRAKEAEIRIAGFVAEHNLPFKIMEHLPDLMRAVCSDSAIAKKIKCGPTKIKSIITNVTGETHRQNLIALMNSNKFSLIADESTDRSCTKNLCLVARINCNNNNVKDYFLALIPIHDATGAALFEHIIQFFNKYGIDFKQNCIGFASDGANNMMGGQNSVVSRIKELIPGIFVMKCICHSFHLCASYACEKLPEEVEKFARYVYNYFSNSPKRTEELKEFQQFANVSPVKMLHPSSTRWLSLESVVTRLLTQYGALTLYFTDKASSKKDQAAFSILHLLQQPETKLYLEFLAYALPFFNKLNTLMQSEQPQIHTIYKEVSNTIKTIMECFIKDSIMSKLNVYEIDFQNPRNFQNIEEMYFGAVINSSANSETLLQIKKQCLQFYIESLKQILSRFPLKDSIFSKLDFMDPETVVNRKVKSIADVVSHFSNLHSHSLQDIDSQWRMLRNINFDDFNLCIGDDIVSFWRKVSKIKLGTGEQKFGKLIAFVFNLLSLPHSSANVERCFSQINLNKTNMRNRLISSTLEGILLTKSLVSEGGQCDKFEINKEMCKKMNSTDLYKNKENEGSDLDSD</sequence>
<dbReference type="SUPFAM" id="SSF53098">
    <property type="entry name" value="Ribonuclease H-like"/>
    <property type="match status" value="1"/>
</dbReference>
<protein>
    <recommendedName>
        <fullName evidence="6">DUF4371 domain-containing protein</fullName>
    </recommendedName>
</protein>
<dbReference type="InterPro" id="IPR008906">
    <property type="entry name" value="HATC_C_dom"/>
</dbReference>
<evidence type="ECO:0008006" key="6">
    <source>
        <dbReference type="Google" id="ProtNLM"/>
    </source>
</evidence>
<dbReference type="PANTHER" id="PTHR37162">
    <property type="entry name" value="HAT FAMILY DIMERISATION DOMAINCONTAINING PROTEIN-RELATED"/>
    <property type="match status" value="1"/>
</dbReference>
<reference evidence="4 5" key="1">
    <citation type="journal article" date="2018" name="Elife">
        <title>Firefly genomes illuminate parallel origins of bioluminescence in beetles.</title>
        <authorList>
            <person name="Fallon T.R."/>
            <person name="Lower S.E."/>
            <person name="Chang C.H."/>
            <person name="Bessho-Uehara M."/>
            <person name="Martin G.J."/>
            <person name="Bewick A.J."/>
            <person name="Behringer M."/>
            <person name="Debat H.J."/>
            <person name="Wong I."/>
            <person name="Day J.C."/>
            <person name="Suvorov A."/>
            <person name="Silva C.J."/>
            <person name="Stanger-Hall K.F."/>
            <person name="Hall D.W."/>
            <person name="Schmitz R.J."/>
            <person name="Nelson D.R."/>
            <person name="Lewis S.M."/>
            <person name="Shigenobu S."/>
            <person name="Bybee S.M."/>
            <person name="Larracuente A.M."/>
            <person name="Oba Y."/>
            <person name="Weng J.K."/>
        </authorList>
    </citation>
    <scope>NUCLEOTIDE SEQUENCE [LARGE SCALE GENOMIC DNA]</scope>
    <source>
        <strain evidence="4">1611_PpyrPB1</strain>
        <tissue evidence="4">Whole body</tissue>
    </source>
</reference>
<dbReference type="Pfam" id="PF14291">
    <property type="entry name" value="DUF4371"/>
    <property type="match status" value="1"/>
</dbReference>
<dbReference type="AlphaFoldDB" id="A0A5N4B774"/>
<dbReference type="Proteomes" id="UP000327044">
    <property type="component" value="Unassembled WGS sequence"/>
</dbReference>
<keyword evidence="5" id="KW-1185">Reference proteome</keyword>
<comment type="caution">
    <text evidence="4">The sequence shown here is derived from an EMBL/GenBank/DDBJ whole genome shotgun (WGS) entry which is preliminary data.</text>
</comment>
<evidence type="ECO:0000313" key="4">
    <source>
        <dbReference type="EMBL" id="KAB0805452.1"/>
    </source>
</evidence>
<feature type="region of interest" description="Disordered" evidence="1">
    <location>
        <begin position="1"/>
        <end position="34"/>
    </location>
</feature>